<evidence type="ECO:0000313" key="6">
    <source>
        <dbReference type="EMBL" id="KAJ5703542.1"/>
    </source>
</evidence>
<protein>
    <recommendedName>
        <fullName evidence="5">Protein kinase domain-containing protein</fullName>
    </recommendedName>
</protein>
<dbReference type="Proteomes" id="UP001215712">
    <property type="component" value="Unassembled WGS sequence"/>
</dbReference>
<dbReference type="InterPro" id="IPR050339">
    <property type="entry name" value="CC_SR_Kinase"/>
</dbReference>
<dbReference type="InterPro" id="IPR000719">
    <property type="entry name" value="Prot_kinase_dom"/>
</dbReference>
<dbReference type="GO" id="GO:0004672">
    <property type="term" value="F:protein kinase activity"/>
    <property type="evidence" value="ECO:0007669"/>
    <property type="project" value="InterPro"/>
</dbReference>
<keyword evidence="4" id="KW-0067">ATP-binding</keyword>
<comment type="caution">
    <text evidence="6">The sequence shown here is derived from an EMBL/GenBank/DDBJ whole genome shotgun (WGS) entry which is preliminary data.</text>
</comment>
<reference evidence="6" key="2">
    <citation type="submission" date="2023-01" db="EMBL/GenBank/DDBJ databases">
        <authorList>
            <person name="Petersen C."/>
        </authorList>
    </citation>
    <scope>NUCLEOTIDE SEQUENCE</scope>
    <source>
        <strain evidence="6">IBT 17514</strain>
    </source>
</reference>
<evidence type="ECO:0000313" key="7">
    <source>
        <dbReference type="Proteomes" id="UP001215712"/>
    </source>
</evidence>
<dbReference type="GO" id="GO:0005634">
    <property type="term" value="C:nucleus"/>
    <property type="evidence" value="ECO:0007669"/>
    <property type="project" value="TreeGrafter"/>
</dbReference>
<keyword evidence="1" id="KW-0808">Transferase</keyword>
<dbReference type="GO" id="GO:0005737">
    <property type="term" value="C:cytoplasm"/>
    <property type="evidence" value="ECO:0007669"/>
    <property type="project" value="TreeGrafter"/>
</dbReference>
<dbReference type="Gene3D" id="1.10.510.10">
    <property type="entry name" value="Transferase(Phosphotransferase) domain 1"/>
    <property type="match status" value="1"/>
</dbReference>
<organism evidence="6 7">
    <name type="scientific">Penicillium malachiteum</name>
    <dbReference type="NCBI Taxonomy" id="1324776"/>
    <lineage>
        <taxon>Eukaryota</taxon>
        <taxon>Fungi</taxon>
        <taxon>Dikarya</taxon>
        <taxon>Ascomycota</taxon>
        <taxon>Pezizomycotina</taxon>
        <taxon>Eurotiomycetes</taxon>
        <taxon>Eurotiomycetidae</taxon>
        <taxon>Eurotiales</taxon>
        <taxon>Aspergillaceae</taxon>
        <taxon>Penicillium</taxon>
    </lineage>
</organism>
<dbReference type="PROSITE" id="PS50011">
    <property type="entry name" value="PROTEIN_KINASE_DOM"/>
    <property type="match status" value="1"/>
</dbReference>
<dbReference type="InterPro" id="IPR011009">
    <property type="entry name" value="Kinase-like_dom_sf"/>
</dbReference>
<proteinExistence type="predicted"/>
<keyword evidence="2" id="KW-0547">Nucleotide-binding</keyword>
<keyword evidence="7" id="KW-1185">Reference proteome</keyword>
<sequence>MSTTPEQPEYEFLLFYRYRNRYESITAVYHKGCEFSSCCEWWVSVRIKLNLHIMPPSPNFGPDALPHRKVLQEFFKAIDLDKLELLRDTVTKITFEPASSTENPIFIPIREGCDNKKNPYIESLSSMTYKIEEDESRIQWPPFDQVQIPDIPVFDLENDFENFLFLNLSVMKVQIGEKIYAYKAIERLYYEPRDTQNVLAEMTALAKYRGYPNIAQIVGLVKSDDPYTTDRNGPMPAVLTGFLCEYYPGGTLHDMMNNPEAWKKVDESLIMKWAIQIGTALHAMHKNGCTHIGVKPHNIMIDGNQDAVLIDIGGTGGFKLQWEFGSFITIMKNSFALAEDPDAVLEDIGGRIEFDRNWVPLHITNRFQIWSPSHNLAALPFQQRVALDCWTYGKLLSVMVPDTGPLNTLERVANVLMMIDPEAQNSSSNCSLSDSLAILNNKRDMEN</sequence>
<dbReference type="Pfam" id="PF00069">
    <property type="entry name" value="Pkinase"/>
    <property type="match status" value="1"/>
</dbReference>
<dbReference type="SMART" id="SM00220">
    <property type="entry name" value="S_TKc"/>
    <property type="match status" value="1"/>
</dbReference>
<dbReference type="PANTHER" id="PTHR11042:SF190">
    <property type="entry name" value="MITOSIS INHIBITOR PROTEIN KINASE MIK1"/>
    <property type="match status" value="1"/>
</dbReference>
<evidence type="ECO:0000256" key="2">
    <source>
        <dbReference type="ARBA" id="ARBA00022741"/>
    </source>
</evidence>
<reference evidence="6" key="1">
    <citation type="journal article" date="2023" name="IMA Fungus">
        <title>Comparative genomic study of the Penicillium genus elucidates a diverse pangenome and 15 lateral gene transfer events.</title>
        <authorList>
            <person name="Petersen C."/>
            <person name="Sorensen T."/>
            <person name="Nielsen M.R."/>
            <person name="Sondergaard T.E."/>
            <person name="Sorensen J.L."/>
            <person name="Fitzpatrick D.A."/>
            <person name="Frisvad J.C."/>
            <person name="Nielsen K.L."/>
        </authorList>
    </citation>
    <scope>NUCLEOTIDE SEQUENCE</scope>
    <source>
        <strain evidence="6">IBT 17514</strain>
    </source>
</reference>
<evidence type="ECO:0000256" key="4">
    <source>
        <dbReference type="ARBA" id="ARBA00022840"/>
    </source>
</evidence>
<accession>A0AAD6HAU2</accession>
<feature type="domain" description="Protein kinase" evidence="5">
    <location>
        <begin position="154"/>
        <end position="447"/>
    </location>
</feature>
<dbReference type="GO" id="GO:0005524">
    <property type="term" value="F:ATP binding"/>
    <property type="evidence" value="ECO:0007669"/>
    <property type="project" value="UniProtKB-KW"/>
</dbReference>
<dbReference type="EMBL" id="JAQJAN010000021">
    <property type="protein sequence ID" value="KAJ5703542.1"/>
    <property type="molecule type" value="Genomic_DNA"/>
</dbReference>
<dbReference type="SUPFAM" id="SSF56112">
    <property type="entry name" value="Protein kinase-like (PK-like)"/>
    <property type="match status" value="1"/>
</dbReference>
<evidence type="ECO:0000256" key="1">
    <source>
        <dbReference type="ARBA" id="ARBA00022679"/>
    </source>
</evidence>
<dbReference type="PANTHER" id="PTHR11042">
    <property type="entry name" value="EUKARYOTIC TRANSLATION INITIATION FACTOR 2-ALPHA KINASE EIF2-ALPHA KINASE -RELATED"/>
    <property type="match status" value="1"/>
</dbReference>
<gene>
    <name evidence="6" type="ORF">N7493_011467</name>
</gene>
<name>A0AAD6HAU2_9EURO</name>
<dbReference type="AlphaFoldDB" id="A0AAD6HAU2"/>
<evidence type="ECO:0000259" key="5">
    <source>
        <dbReference type="PROSITE" id="PS50011"/>
    </source>
</evidence>
<keyword evidence="3" id="KW-0418">Kinase</keyword>
<evidence type="ECO:0000256" key="3">
    <source>
        <dbReference type="ARBA" id="ARBA00022777"/>
    </source>
</evidence>